<evidence type="ECO:0000256" key="4">
    <source>
        <dbReference type="ARBA" id="ARBA00022795"/>
    </source>
</evidence>
<organism evidence="7 8">
    <name type="scientific">Candidatus Arcanibacter lacustris</name>
    <dbReference type="NCBI Taxonomy" id="1607817"/>
    <lineage>
        <taxon>Bacteria</taxon>
        <taxon>Pseudomonadati</taxon>
        <taxon>Pseudomonadota</taxon>
        <taxon>Alphaproteobacteria</taxon>
        <taxon>Rickettsiales</taxon>
        <taxon>Candidatus Arcanibacter</taxon>
    </lineage>
</organism>
<accession>A0A0F5MNY6</accession>
<dbReference type="GO" id="GO:0071973">
    <property type="term" value="P:bacterial-type flagellum-dependent cell motility"/>
    <property type="evidence" value="ECO:0007669"/>
    <property type="project" value="TreeGrafter"/>
</dbReference>
<comment type="similarity">
    <text evidence="2 6">Belongs to the FliS family.</text>
</comment>
<dbReference type="AlphaFoldDB" id="A0A0F5MNY6"/>
<keyword evidence="3 6" id="KW-0963">Cytoplasm</keyword>
<comment type="subcellular location">
    <subcellularLocation>
        <location evidence="1 6">Cytoplasm</location>
        <location evidence="1 6">Cytosol</location>
    </subcellularLocation>
</comment>
<keyword evidence="4 6" id="KW-1005">Bacterial flagellum biogenesis</keyword>
<evidence type="ECO:0000313" key="8">
    <source>
        <dbReference type="Proteomes" id="UP000033358"/>
    </source>
</evidence>
<evidence type="ECO:0000256" key="5">
    <source>
        <dbReference type="ARBA" id="ARBA00023186"/>
    </source>
</evidence>
<dbReference type="Proteomes" id="UP000033358">
    <property type="component" value="Unassembled WGS sequence"/>
</dbReference>
<evidence type="ECO:0000313" key="7">
    <source>
        <dbReference type="EMBL" id="KKB96543.1"/>
    </source>
</evidence>
<evidence type="ECO:0000256" key="2">
    <source>
        <dbReference type="ARBA" id="ARBA00008787"/>
    </source>
</evidence>
<sequence>MLYVNVTKKYAEAQNSINKSRQIVMLYDGLIKIINQAMEAIKNNDIQGRYNLLEKACLVVNGLQDSLDFTQGGDIATLLDDYYFSIYMRIVNVNNDNNAKVLENVLEELAMMRDAWQDVDAQMAKGGAELEMTADSASQVGVEYDA</sequence>
<dbReference type="GO" id="GO:0005829">
    <property type="term" value="C:cytosol"/>
    <property type="evidence" value="ECO:0007669"/>
    <property type="project" value="UniProtKB-SubCell"/>
</dbReference>
<dbReference type="InterPro" id="IPR003713">
    <property type="entry name" value="FliS"/>
</dbReference>
<dbReference type="PANTHER" id="PTHR34773">
    <property type="entry name" value="FLAGELLAR SECRETION CHAPERONE FLIS"/>
    <property type="match status" value="1"/>
</dbReference>
<keyword evidence="8" id="KW-1185">Reference proteome</keyword>
<reference evidence="7 8" key="1">
    <citation type="submission" date="2015-02" db="EMBL/GenBank/DDBJ databases">
        <title>Single cell genomics of a rare environmental alphaproteobacterium provides unique insights into Rickettsiaceae evolution.</title>
        <authorList>
            <person name="Martijn J."/>
            <person name="Schulz F."/>
            <person name="Zaremba-Niedzwiedzka K."/>
            <person name="Viklund J."/>
            <person name="Stepanauskas R."/>
            <person name="Andersson S.G.E."/>
            <person name="Horn M."/>
            <person name="Guy L."/>
            <person name="Ettema T.J.G."/>
        </authorList>
    </citation>
    <scope>NUCLEOTIDE SEQUENCE [LARGE SCALE GENOMIC DNA]</scope>
    <source>
        <strain evidence="7 8">SCGC AAA041-L04</strain>
    </source>
</reference>
<dbReference type="PIRSF" id="PIRSF039090">
    <property type="entry name" value="Flis"/>
    <property type="match status" value="1"/>
</dbReference>
<dbReference type="GO" id="GO:0044780">
    <property type="term" value="P:bacterial-type flagellum assembly"/>
    <property type="evidence" value="ECO:0007669"/>
    <property type="project" value="InterPro"/>
</dbReference>
<evidence type="ECO:0000256" key="1">
    <source>
        <dbReference type="ARBA" id="ARBA00004514"/>
    </source>
</evidence>
<keyword evidence="7" id="KW-0969">Cilium</keyword>
<comment type="caution">
    <text evidence="7">The sequence shown here is derived from an EMBL/GenBank/DDBJ whole genome shotgun (WGS) entry which is preliminary data.</text>
</comment>
<dbReference type="Pfam" id="PF02561">
    <property type="entry name" value="FliS"/>
    <property type="match status" value="1"/>
</dbReference>
<dbReference type="PANTHER" id="PTHR34773:SF1">
    <property type="entry name" value="FLAGELLAR SECRETION CHAPERONE FLIS"/>
    <property type="match status" value="1"/>
</dbReference>
<protein>
    <recommendedName>
        <fullName evidence="6">Flagellar secretion chaperone FliS</fullName>
    </recommendedName>
</protein>
<keyword evidence="7" id="KW-0282">Flagellum</keyword>
<evidence type="ECO:0000256" key="6">
    <source>
        <dbReference type="PIRNR" id="PIRNR039090"/>
    </source>
</evidence>
<dbReference type="NCBIfam" id="TIGR00208">
    <property type="entry name" value="fliS"/>
    <property type="match status" value="1"/>
</dbReference>
<keyword evidence="7" id="KW-0966">Cell projection</keyword>
<dbReference type="Gene3D" id="1.20.120.340">
    <property type="entry name" value="Flagellar protein FliS"/>
    <property type="match status" value="1"/>
</dbReference>
<keyword evidence="5" id="KW-0143">Chaperone</keyword>
<dbReference type="InterPro" id="IPR036584">
    <property type="entry name" value="FliS_sf"/>
</dbReference>
<gene>
    <name evidence="7" type="ORF">SZ25_00358</name>
</gene>
<dbReference type="EMBL" id="JYHA01000058">
    <property type="protein sequence ID" value="KKB96543.1"/>
    <property type="molecule type" value="Genomic_DNA"/>
</dbReference>
<name>A0A0F5MNY6_9RICK</name>
<proteinExistence type="inferred from homology"/>
<evidence type="ECO:0000256" key="3">
    <source>
        <dbReference type="ARBA" id="ARBA00022490"/>
    </source>
</evidence>
<dbReference type="CDD" id="cd16098">
    <property type="entry name" value="FliS"/>
    <property type="match status" value="1"/>
</dbReference>
<dbReference type="SUPFAM" id="SSF101116">
    <property type="entry name" value="Flagellar export chaperone FliS"/>
    <property type="match status" value="1"/>
</dbReference>